<gene>
    <name evidence="13" type="primary">NCAS0E01170</name>
    <name evidence="13" type="ordered locus">NCAS_0E01170</name>
</gene>
<evidence type="ECO:0000259" key="10">
    <source>
        <dbReference type="Pfam" id="PF17405"/>
    </source>
</evidence>
<reference evidence="13 14" key="1">
    <citation type="journal article" date="2011" name="Proc. Natl. Acad. Sci. U.S.A.">
        <title>Evolutionary erosion of yeast sex chromosomes by mating-type switching accidents.</title>
        <authorList>
            <person name="Gordon J.L."/>
            <person name="Armisen D."/>
            <person name="Proux-Wera E."/>
            <person name="Oheigeartaigh S.S."/>
            <person name="Byrne K.P."/>
            <person name="Wolfe K.H."/>
        </authorList>
    </citation>
    <scope>NUCLEOTIDE SEQUENCE [LARGE SCALE GENOMIC DNA]</scope>
    <source>
        <strain evidence="14">ATCC 76901 / BCRC 22586 / CBS 4309 / NBRC 1992 / NRRL Y-12630</strain>
    </source>
</reference>
<dbReference type="KEGG" id="ncs:NCAS_0E01170"/>
<dbReference type="Gene3D" id="3.30.70.3030">
    <property type="match status" value="1"/>
</dbReference>
<feature type="compositionally biased region" description="Acidic residues" evidence="6">
    <location>
        <begin position="42"/>
        <end position="56"/>
    </location>
</feature>
<dbReference type="GO" id="GO:0003723">
    <property type="term" value="F:RNA binding"/>
    <property type="evidence" value="ECO:0007669"/>
    <property type="project" value="UniProtKB-KW"/>
</dbReference>
<feature type="domain" description="Nrap protein" evidence="12">
    <location>
        <begin position="1075"/>
        <end position="1215"/>
    </location>
</feature>
<keyword evidence="5" id="KW-0687">Ribonucleoprotein</keyword>
<evidence type="ECO:0000259" key="7">
    <source>
        <dbReference type="Pfam" id="PF03813"/>
    </source>
</evidence>
<keyword evidence="5" id="KW-0698">rRNA processing</keyword>
<feature type="domain" description="Nrap protein" evidence="7">
    <location>
        <begin position="189"/>
        <end position="341"/>
    </location>
</feature>
<evidence type="ECO:0000259" key="8">
    <source>
        <dbReference type="Pfam" id="PF17403"/>
    </source>
</evidence>
<evidence type="ECO:0000256" key="1">
    <source>
        <dbReference type="ARBA" id="ARBA00004604"/>
    </source>
</evidence>
<dbReference type="Gene3D" id="1.10.1410.10">
    <property type="match status" value="2"/>
</dbReference>
<feature type="domain" description="Nrap protein" evidence="10">
    <location>
        <begin position="686"/>
        <end position="887"/>
    </location>
</feature>
<evidence type="ECO:0000259" key="11">
    <source>
        <dbReference type="Pfam" id="PF17406"/>
    </source>
</evidence>
<dbReference type="FunCoup" id="G0VFC1">
    <property type="interactions" value="1162"/>
</dbReference>
<accession>G0VFC1</accession>
<dbReference type="Pfam" id="PF17405">
    <property type="entry name" value="Nrap_D4"/>
    <property type="match status" value="1"/>
</dbReference>
<name>G0VFC1_NAUCA</name>
<keyword evidence="3 5" id="KW-0694">RNA-binding</keyword>
<dbReference type="InterPro" id="IPR035371">
    <property type="entry name" value="Nrap_D6"/>
</dbReference>
<keyword evidence="14" id="KW-1185">Reference proteome</keyword>
<dbReference type="InterPro" id="IPR035370">
    <property type="entry name" value="Nrap_D5"/>
</dbReference>
<dbReference type="Proteomes" id="UP000001640">
    <property type="component" value="Chromosome 5"/>
</dbReference>
<evidence type="ECO:0000256" key="2">
    <source>
        <dbReference type="ARBA" id="ARBA00006674"/>
    </source>
</evidence>
<reference key="2">
    <citation type="submission" date="2011-08" db="EMBL/GenBank/DDBJ databases">
        <title>Genome sequence of Naumovozyma castellii.</title>
        <authorList>
            <person name="Gordon J.L."/>
            <person name="Armisen D."/>
            <person name="Proux-Wera E."/>
            <person name="OhEigeartaigh S.S."/>
            <person name="Byrne K.P."/>
            <person name="Wolfe K.H."/>
        </authorList>
    </citation>
    <scope>NUCLEOTIDE SEQUENCE</scope>
    <source>
        <strain>Type strain:CBS 4309</strain>
    </source>
</reference>
<feature type="domain" description="Nrap protein" evidence="9">
    <location>
        <begin position="503"/>
        <end position="672"/>
    </location>
</feature>
<dbReference type="Pfam" id="PF17404">
    <property type="entry name" value="Nrap_D3"/>
    <property type="match status" value="1"/>
</dbReference>
<dbReference type="InterPro" id="IPR035367">
    <property type="entry name" value="Nrap_D2"/>
</dbReference>
<dbReference type="GO" id="GO:0032545">
    <property type="term" value="C:CURI complex"/>
    <property type="evidence" value="ECO:0007669"/>
    <property type="project" value="EnsemblFungi"/>
</dbReference>
<evidence type="ECO:0000256" key="4">
    <source>
        <dbReference type="ARBA" id="ARBA00023242"/>
    </source>
</evidence>
<dbReference type="InterPro" id="IPR005554">
    <property type="entry name" value="NOL6/Upt22"/>
</dbReference>
<feature type="domain" description="Nrap protein" evidence="11">
    <location>
        <begin position="889"/>
        <end position="1072"/>
    </location>
</feature>
<dbReference type="Pfam" id="PF17407">
    <property type="entry name" value="Nrap_D6"/>
    <property type="match status" value="1"/>
</dbReference>
<dbReference type="GO" id="GO:0032040">
    <property type="term" value="C:small-subunit processome"/>
    <property type="evidence" value="ECO:0007669"/>
    <property type="project" value="EnsemblFungi"/>
</dbReference>
<dbReference type="RefSeq" id="XP_003676547.1">
    <property type="nucleotide sequence ID" value="XM_003676499.1"/>
</dbReference>
<dbReference type="OMA" id="DERAHIP"/>
<dbReference type="InterPro" id="IPR035369">
    <property type="entry name" value="Nrap_D4"/>
</dbReference>
<feature type="compositionally biased region" description="Basic and acidic residues" evidence="6">
    <location>
        <begin position="32"/>
        <end position="41"/>
    </location>
</feature>
<comment type="similarity">
    <text evidence="2 5">Belongs to the NRAP family.</text>
</comment>
<proteinExistence type="inferred from homology"/>
<dbReference type="GO" id="GO:0034456">
    <property type="term" value="C:UTP-C complex"/>
    <property type="evidence" value="ECO:0007669"/>
    <property type="project" value="EnsemblFungi"/>
</dbReference>
<keyword evidence="5" id="KW-0690">Ribosome biogenesis</keyword>
<feature type="region of interest" description="Disordered" evidence="6">
    <location>
        <begin position="1"/>
        <end position="71"/>
    </location>
</feature>
<dbReference type="STRING" id="1064592.G0VFC1"/>
<evidence type="ECO:0000259" key="9">
    <source>
        <dbReference type="Pfam" id="PF17404"/>
    </source>
</evidence>
<dbReference type="GO" id="GO:0006409">
    <property type="term" value="P:tRNA export from nucleus"/>
    <property type="evidence" value="ECO:0007669"/>
    <property type="project" value="EnsemblFungi"/>
</dbReference>
<evidence type="ECO:0000259" key="12">
    <source>
        <dbReference type="Pfam" id="PF17407"/>
    </source>
</evidence>
<comment type="subcellular location">
    <subcellularLocation>
        <location evidence="1 5">Nucleus</location>
        <location evidence="1 5">Nucleolus</location>
    </subcellularLocation>
</comment>
<dbReference type="GO" id="GO:0042790">
    <property type="term" value="P:nucleolar large rRNA transcription by RNA polymerase I"/>
    <property type="evidence" value="ECO:0007669"/>
    <property type="project" value="EnsemblFungi"/>
</dbReference>
<dbReference type="FunFam" id="3.30.70.3030:FF:000002">
    <property type="entry name" value="U3 small nucleolar RNA-associated protein 22"/>
    <property type="match status" value="1"/>
</dbReference>
<dbReference type="HOGENOM" id="CLU_003502_1_0_1"/>
<dbReference type="InParanoid" id="G0VFC1"/>
<evidence type="ECO:0000256" key="5">
    <source>
        <dbReference type="RuleBase" id="RU364032"/>
    </source>
</evidence>
<feature type="domain" description="Nrap protein" evidence="8">
    <location>
        <begin position="344"/>
        <end position="496"/>
    </location>
</feature>
<dbReference type="PANTHER" id="PTHR17972">
    <property type="entry name" value="NUCLEOLAR RNA-ASSOCIATED PROTEIN"/>
    <property type="match status" value="1"/>
</dbReference>
<dbReference type="FunFam" id="1.10.1410.10:FF:000020">
    <property type="entry name" value="U3 small nucleolar RNA-associated protein 22"/>
    <property type="match status" value="1"/>
</dbReference>
<dbReference type="FunFam" id="1.10.1410.10:FF:000022">
    <property type="entry name" value="U3 small nucleolar RNA-associated protein 22"/>
    <property type="match status" value="1"/>
</dbReference>
<dbReference type="GO" id="GO:0060962">
    <property type="term" value="P:regulation of ribosomal protein gene transcription by RNA polymerase II"/>
    <property type="evidence" value="ECO:0007669"/>
    <property type="project" value="EnsemblFungi"/>
</dbReference>
<sequence>MTGIKRKASESEDPSSAEPKIQKRVSTNELESQDKGNMSEHSEDDSGSENDEEEETEEKHSNTAKSSTTAAHDIHIARETAELFKSNIFKLQIDELLEQVKLKESHVLKVEKFLHKLYDMIQQVPDWEEHSITEVESFFKGKIVSVPFVDPKPMAATTNYKFDYKAPSVSLIGSFALKTGIYQPHGSAIDVLLTMPESLFEKKDFLNFRALHKRSVYLAYLTHYLSISFKKEKLDQYISLEYSYFNNDPLLPIVTISCKKAPSHQNEEYNFYKTRFSINLIIGFPHKIFDAKKLLPNKNCIRIAHDDSVSELPVTPLYNFAILSSTTYEVYLKYLYKTKKQTIAFKEAAVLGRLWLQQRGFSSQSAHSGSLGGFGTFEFTTLMATLLNGGGVNGNKILLHGFSSYQLFKGVIKYLATMDLCTDGHLQFSSEDENHSSKYIEEGFQAPTLFDKSTKVNILSKMTNVSYQALKMYAKETLTMLNNVVQDQFSNIFLTNISRTDNLKYDHCFDLLFPLGTVGNSDSFLSSNFGPLERIKFITIENFIVNKITNVVKIALGDRINLIEVKLQNVVTTFPISRRKVHSSSGGNNFNFEFIKLKLLVNPDESEKLVTKGPAHSEEATPEAIFFKSFWGPKSSLRRFKDGSITHCCVWSTSSSEPIISSILNFALKKHVSEKMQINNTITKEFQDLLPLPNLPASSTTSVLNLTSFYNLKKSFDNLYKVVFKMTLPLSIKSILPVGPAFRYTSLCQPVPFAYSDPDFFQDVILEFETSPKWPDEITSLEKAKTAFLLKIQEALDSDDSNQYKAFFTRDESIPYNLEIVTLNILTPEGFGFKLRVLTERDEVLYLRAISNARNEMKPELEKTFLKFTSKYLASIRHTRTIENISHAYHFYSPVVRLFKKWLDTHLLLGHLNDELVELIAMKPFVEHAPYNIPGSVENGFLKILKFISQWNWKEDPLILDLVKPDDELESSFETSIGGTDLDSKTMKKLSEKLTLAQYKGIQTNFNNMRSSDPNGIHLQFFVASKNDPSGILYSSGIPLAIATRLTALAKVAVNLLQTHGINGQTIGLLFTPGLKDYDFVVHLKTPTPLKSSSGILDFSEFKNITNADAPSKFPSDLSTLSEKMDPTYQLVKYLNMKYKNSLIFSSHRYIGVTGGNKGDKNVITGLIKPLFKKQHKFKVNLDCNMKPIDSENVILNKDAIFREIAAFGSALVEDFEIN</sequence>
<dbReference type="OrthoDB" id="10251401at2759"/>
<dbReference type="GeneID" id="96903819"/>
<keyword evidence="4 5" id="KW-0539">Nucleus</keyword>
<dbReference type="Gene3D" id="3.30.70.3020">
    <property type="match status" value="2"/>
</dbReference>
<dbReference type="PANTHER" id="PTHR17972:SF0">
    <property type="entry name" value="NUCLEOLAR PROTEIN 6"/>
    <property type="match status" value="1"/>
</dbReference>
<organism evidence="13 14">
    <name type="scientific">Naumovozyma castellii</name>
    <name type="common">Yeast</name>
    <name type="synonym">Saccharomyces castellii</name>
    <dbReference type="NCBI Taxonomy" id="27288"/>
    <lineage>
        <taxon>Eukaryota</taxon>
        <taxon>Fungi</taxon>
        <taxon>Dikarya</taxon>
        <taxon>Ascomycota</taxon>
        <taxon>Saccharomycotina</taxon>
        <taxon>Saccharomycetes</taxon>
        <taxon>Saccharomycetales</taxon>
        <taxon>Saccharomycetaceae</taxon>
        <taxon>Naumovozyma</taxon>
    </lineage>
</organism>
<dbReference type="AlphaFoldDB" id="G0VFC1"/>
<dbReference type="Pfam" id="PF03813">
    <property type="entry name" value="Nrap"/>
    <property type="match status" value="1"/>
</dbReference>
<dbReference type="GO" id="GO:0006364">
    <property type="term" value="P:rRNA processing"/>
    <property type="evidence" value="ECO:0007669"/>
    <property type="project" value="UniProtKB-KW"/>
</dbReference>
<dbReference type="InterPro" id="IPR035082">
    <property type="entry name" value="Nrap_D1"/>
</dbReference>
<evidence type="ECO:0000256" key="3">
    <source>
        <dbReference type="ARBA" id="ARBA00022884"/>
    </source>
</evidence>
<dbReference type="EMBL" id="HE576756">
    <property type="protein sequence ID" value="CCC70187.1"/>
    <property type="molecule type" value="Genomic_DNA"/>
</dbReference>
<dbReference type="Pfam" id="PF17403">
    <property type="entry name" value="Nrap_D2"/>
    <property type="match status" value="1"/>
</dbReference>
<evidence type="ECO:0000256" key="6">
    <source>
        <dbReference type="SAM" id="MobiDB-lite"/>
    </source>
</evidence>
<dbReference type="eggNOG" id="KOG2054">
    <property type="taxonomic scope" value="Eukaryota"/>
</dbReference>
<protein>
    <recommendedName>
        <fullName evidence="5">U3 small nucleolar RNA-associated protein 22</fullName>
    </recommendedName>
</protein>
<evidence type="ECO:0000313" key="13">
    <source>
        <dbReference type="EMBL" id="CCC70187.1"/>
    </source>
</evidence>
<evidence type="ECO:0000313" key="14">
    <source>
        <dbReference type="Proteomes" id="UP000001640"/>
    </source>
</evidence>
<dbReference type="InterPro" id="IPR035368">
    <property type="entry name" value="Nrap_D3"/>
</dbReference>
<dbReference type="Pfam" id="PF17406">
    <property type="entry name" value="Nrap_D5"/>
    <property type="match status" value="1"/>
</dbReference>